<protein>
    <submittedName>
        <fullName evidence="1">Phosphoribosyltransferase family protein</fullName>
    </submittedName>
</protein>
<gene>
    <name evidence="1" type="ORF">NG800_012205</name>
</gene>
<dbReference type="InterPro" id="IPR029057">
    <property type="entry name" value="PRTase-like"/>
</dbReference>
<keyword evidence="1" id="KW-0328">Glycosyltransferase</keyword>
<keyword evidence="2" id="KW-1185">Reference proteome</keyword>
<reference evidence="1 2" key="1">
    <citation type="submission" date="2023-11" db="EMBL/GenBank/DDBJ databases">
        <title>First isolation, identification, and characterization of non-pathogenic Epilithonimonas ginsengisoli isolated from diseased farmed rainbow trout (Oncorhynchus mykiss) in Chile.</title>
        <authorList>
            <person name="Miranda C.D."/>
            <person name="Irgang R."/>
            <person name="Concha C."/>
            <person name="Rojas R."/>
            <person name="Avendano R."/>
        </authorList>
    </citation>
    <scope>NUCLEOTIDE SEQUENCE [LARGE SCALE GENOMIC DNA]</scope>
    <source>
        <strain evidence="1 2">FP99</strain>
    </source>
</reference>
<proteinExistence type="predicted"/>
<accession>A0ABU4JJ73</accession>
<dbReference type="Proteomes" id="UP001204439">
    <property type="component" value="Unassembled WGS sequence"/>
</dbReference>
<keyword evidence="1" id="KW-0808">Transferase</keyword>
<dbReference type="RefSeq" id="WP_063970117.1">
    <property type="nucleotide sequence ID" value="NZ_JAMXLT020000021.1"/>
</dbReference>
<dbReference type="SUPFAM" id="SSF53271">
    <property type="entry name" value="PRTase-like"/>
    <property type="match status" value="1"/>
</dbReference>
<dbReference type="EMBL" id="JAMXLT020000021">
    <property type="protein sequence ID" value="MDW8549677.1"/>
    <property type="molecule type" value="Genomic_DNA"/>
</dbReference>
<organism evidence="1 2">
    <name type="scientific">Epilithonimonas ginsengisoli</name>
    <dbReference type="NCBI Taxonomy" id="1245592"/>
    <lineage>
        <taxon>Bacteria</taxon>
        <taxon>Pseudomonadati</taxon>
        <taxon>Bacteroidota</taxon>
        <taxon>Flavobacteriia</taxon>
        <taxon>Flavobacteriales</taxon>
        <taxon>Weeksellaceae</taxon>
        <taxon>Chryseobacterium group</taxon>
        <taxon>Epilithonimonas</taxon>
    </lineage>
</organism>
<dbReference type="InterPro" id="IPR028944">
    <property type="entry name" value="PRTase_ComF-like"/>
</dbReference>
<dbReference type="Pfam" id="PF15610">
    <property type="entry name" value="PRTase_3"/>
    <property type="match status" value="1"/>
</dbReference>
<name>A0ABU4JJ73_9FLAO</name>
<sequence length="291" mass="34442">MKKRYSLHKIESELKSPFDEGSYSKFKFGDTSVARHFAAELFQGFISEFKDELLQQEEIILFPSPYHSIPTASNFLCTYFKEQLNYFLFENGKAACLEGKIHRKQTYVEDYGNMSYEERINLISNDTYYIDKSFVDGKFCLFIDDIKITGSHENTVDKILKHYGVNGEFIFVYFAELINKDIHPKIENHYNYFNVKTTEDLIEVINGKDFHFNTRITKYILLMQDLDFGKIYDNISEAKRNEILSLAISNNYHLVDEYKENIIKLKNKLQWRSTYKKDKDKTLMHQNSLLD</sequence>
<evidence type="ECO:0000313" key="1">
    <source>
        <dbReference type="EMBL" id="MDW8549677.1"/>
    </source>
</evidence>
<comment type="caution">
    <text evidence="1">The sequence shown here is derived from an EMBL/GenBank/DDBJ whole genome shotgun (WGS) entry which is preliminary data.</text>
</comment>
<evidence type="ECO:0000313" key="2">
    <source>
        <dbReference type="Proteomes" id="UP001204439"/>
    </source>
</evidence>
<dbReference type="GO" id="GO:0016757">
    <property type="term" value="F:glycosyltransferase activity"/>
    <property type="evidence" value="ECO:0007669"/>
    <property type="project" value="UniProtKB-KW"/>
</dbReference>